<name>A0ABU8XLM8_9PROT</name>
<dbReference type="PANTHER" id="PTHR12110">
    <property type="entry name" value="HYDROXYPYRUVATE ISOMERASE"/>
    <property type="match status" value="1"/>
</dbReference>
<protein>
    <submittedName>
        <fullName evidence="2">Myo-inosose-2 dehydratase</fullName>
        <ecNumber evidence="2">4.2.1.44</ecNumber>
    </submittedName>
</protein>
<dbReference type="InterPro" id="IPR030823">
    <property type="entry name" value="IolE/MocC"/>
</dbReference>
<evidence type="ECO:0000313" key="3">
    <source>
        <dbReference type="Proteomes" id="UP001375743"/>
    </source>
</evidence>
<dbReference type="Gene3D" id="3.20.20.150">
    <property type="entry name" value="Divalent-metal-dependent TIM barrel enzymes"/>
    <property type="match status" value="1"/>
</dbReference>
<reference evidence="2 3" key="1">
    <citation type="submission" date="2024-01" db="EMBL/GenBank/DDBJ databases">
        <title>Multi-omics insights into the function and evolution of sodium benzoate biodegradation pathways in Benzoatithermus flavus gen. nov., sp. nov. from hot spring.</title>
        <authorList>
            <person name="Hu C.-J."/>
            <person name="Li W.-J."/>
        </authorList>
    </citation>
    <scope>NUCLEOTIDE SEQUENCE [LARGE SCALE GENOMIC DNA]</scope>
    <source>
        <strain evidence="2 3">SYSU G07066</strain>
    </source>
</reference>
<evidence type="ECO:0000313" key="2">
    <source>
        <dbReference type="EMBL" id="MEK0082093.1"/>
    </source>
</evidence>
<dbReference type="EC" id="4.2.1.44" evidence="2"/>
<evidence type="ECO:0000259" key="1">
    <source>
        <dbReference type="Pfam" id="PF01261"/>
    </source>
</evidence>
<dbReference type="GO" id="GO:0050114">
    <property type="term" value="F:myo-inosose-2 dehydratase activity"/>
    <property type="evidence" value="ECO:0007669"/>
    <property type="project" value="UniProtKB-EC"/>
</dbReference>
<dbReference type="Proteomes" id="UP001375743">
    <property type="component" value="Unassembled WGS sequence"/>
</dbReference>
<dbReference type="NCBIfam" id="TIGR04379">
    <property type="entry name" value="myo_inos_iolE"/>
    <property type="match status" value="1"/>
</dbReference>
<keyword evidence="2" id="KW-0456">Lyase</keyword>
<sequence>MGIVKIGTNPIAWSNDDMPELGGDTPLETCLNEARSIGFTGIELGNKFPREPAALRRVLESHGLSLVSGWYGAELRKRTVEQEIEAMTPHLELLAALQAPVMVFCETSDTVQNRRNVPLRDRPVMREEEWGPFIEKLVAVAEHMNARGVRMAYHHHMGTVIEKAHEIDRLMESTPAVVGLLYDTGHLTFAGEDPAVVAKRWAHRIVHVHAKDVRADVKAKALAEGWSFLDSVVEGVYTVPGDGCIDFRAALRPIAEADYSGWLVVEAEQDPAKANPLTYGTMGYQNLRAIATELGFTVHN</sequence>
<dbReference type="PANTHER" id="PTHR12110:SF41">
    <property type="entry name" value="INOSOSE DEHYDRATASE"/>
    <property type="match status" value="1"/>
</dbReference>
<dbReference type="InterPro" id="IPR036237">
    <property type="entry name" value="Xyl_isomerase-like_sf"/>
</dbReference>
<dbReference type="RefSeq" id="WP_418157948.1">
    <property type="nucleotide sequence ID" value="NZ_JBBLZC010000002.1"/>
</dbReference>
<proteinExistence type="predicted"/>
<dbReference type="EMBL" id="JBBLZC010000002">
    <property type="protein sequence ID" value="MEK0082093.1"/>
    <property type="molecule type" value="Genomic_DNA"/>
</dbReference>
<dbReference type="SUPFAM" id="SSF51658">
    <property type="entry name" value="Xylose isomerase-like"/>
    <property type="match status" value="1"/>
</dbReference>
<organism evidence="2 3">
    <name type="scientific">Benzoatithermus flavus</name>
    <dbReference type="NCBI Taxonomy" id="3108223"/>
    <lineage>
        <taxon>Bacteria</taxon>
        <taxon>Pseudomonadati</taxon>
        <taxon>Pseudomonadota</taxon>
        <taxon>Alphaproteobacteria</taxon>
        <taxon>Geminicoccales</taxon>
        <taxon>Geminicoccaceae</taxon>
        <taxon>Benzoatithermus</taxon>
    </lineage>
</organism>
<dbReference type="InterPro" id="IPR013022">
    <property type="entry name" value="Xyl_isomerase-like_TIM-brl"/>
</dbReference>
<keyword evidence="3" id="KW-1185">Reference proteome</keyword>
<dbReference type="InterPro" id="IPR050312">
    <property type="entry name" value="IolE/XylAMocC-like"/>
</dbReference>
<gene>
    <name evidence="2" type="primary">iolE</name>
    <name evidence="2" type="ORF">U1T56_02935</name>
</gene>
<comment type="caution">
    <text evidence="2">The sequence shown here is derived from an EMBL/GenBank/DDBJ whole genome shotgun (WGS) entry which is preliminary data.</text>
</comment>
<accession>A0ABU8XLM8</accession>
<feature type="domain" description="Xylose isomerase-like TIM barrel" evidence="1">
    <location>
        <begin position="32"/>
        <end position="271"/>
    </location>
</feature>
<dbReference type="Pfam" id="PF01261">
    <property type="entry name" value="AP_endonuc_2"/>
    <property type="match status" value="1"/>
</dbReference>